<evidence type="ECO:0000256" key="1">
    <source>
        <dbReference type="SAM" id="MobiDB-lite"/>
    </source>
</evidence>
<feature type="compositionally biased region" description="Polar residues" evidence="1">
    <location>
        <begin position="39"/>
        <end position="50"/>
    </location>
</feature>
<feature type="compositionally biased region" description="Polar residues" evidence="1">
    <location>
        <begin position="1"/>
        <end position="11"/>
    </location>
</feature>
<feature type="region of interest" description="Disordered" evidence="1">
    <location>
        <begin position="1"/>
        <end position="55"/>
    </location>
</feature>
<accession>A0A2P5VY95</accession>
<proteinExistence type="predicted"/>
<reference evidence="2 3" key="1">
    <citation type="submission" date="2015-01" db="EMBL/GenBank/DDBJ databases">
        <title>Genome of allotetraploid Gossypium barbadense reveals genomic plasticity and fiber elongation in cotton evolution.</title>
        <authorList>
            <person name="Chen X."/>
            <person name="Liu X."/>
            <person name="Zhao B."/>
            <person name="Zheng H."/>
            <person name="Hu Y."/>
            <person name="Lu G."/>
            <person name="Yang C."/>
            <person name="Chen J."/>
            <person name="Shan C."/>
            <person name="Zhang L."/>
            <person name="Zhou Y."/>
            <person name="Wang L."/>
            <person name="Guo W."/>
            <person name="Bai Y."/>
            <person name="Ruan J."/>
            <person name="Shangguan X."/>
            <person name="Mao Y."/>
            <person name="Jiang J."/>
            <person name="Zhu Y."/>
            <person name="Lei J."/>
            <person name="Kang H."/>
            <person name="Chen S."/>
            <person name="He X."/>
            <person name="Wang R."/>
            <person name="Wang Y."/>
            <person name="Chen J."/>
            <person name="Wang L."/>
            <person name="Yu S."/>
            <person name="Wang B."/>
            <person name="Wei J."/>
            <person name="Song S."/>
            <person name="Lu X."/>
            <person name="Gao Z."/>
            <person name="Gu W."/>
            <person name="Deng X."/>
            <person name="Ma D."/>
            <person name="Wang S."/>
            <person name="Liang W."/>
            <person name="Fang L."/>
            <person name="Cai C."/>
            <person name="Zhu X."/>
            <person name="Zhou B."/>
            <person name="Zhang Y."/>
            <person name="Chen Z."/>
            <person name="Xu S."/>
            <person name="Zhu R."/>
            <person name="Wang S."/>
            <person name="Zhang T."/>
            <person name="Zhao G."/>
        </authorList>
    </citation>
    <scope>NUCLEOTIDE SEQUENCE [LARGE SCALE GENOMIC DNA]</scope>
    <source>
        <strain evidence="3">cv. Xinhai21</strain>
        <tissue evidence="2">Leaf</tissue>
    </source>
</reference>
<sequence>MFNARNTYRGMTSTSSSWQSTSGFGHSDNYTRKDDVLPMTSTDEGTSNTADVGGVKNEEGIESDVNQIWECSVNGLEIALCFKPKTVPTAPENRGSNGEGPDDDAEKDPRFMIDSPLAHMHNVDPSVEDQLKFAELPHRRSGHAIYSLDLGDLEVGKKFSTKDGFVVIVKRYNIKNRSQQMIEVFSIKVDETCFSQLDIYVISDRGLGILVAIERQGSLWDCTHHRYEHVKNHFREILRNLRAISDDEADYLCNIPFKQWTQSYNGVYNVGIWQQNLAESINFILKEKRHLPVTSTIKETYFHFAELFPKRAMKYISLIDPTKGLSGAYHLHLKNRTCNCRRFDTLQFPYTYAITAYSSVRLDPMSFMDEVYKLNVCHIEVVYGCEIDSFLIEPLAEVVNNDLRGVCVTINFKVQLYYVSYTDGITTRLSASGQNIDGLYVVVDIIVVKNVDGTSM</sequence>
<dbReference type="Proteomes" id="UP000239757">
    <property type="component" value="Unassembled WGS sequence"/>
</dbReference>
<evidence type="ECO:0000313" key="2">
    <source>
        <dbReference type="EMBL" id="PPR83821.1"/>
    </source>
</evidence>
<protein>
    <submittedName>
        <fullName evidence="2">Uncharacterized protein</fullName>
    </submittedName>
</protein>
<dbReference type="OrthoDB" id="10550090at2759"/>
<evidence type="ECO:0000313" key="3">
    <source>
        <dbReference type="Proteomes" id="UP000239757"/>
    </source>
</evidence>
<dbReference type="EMBL" id="KZ670156">
    <property type="protein sequence ID" value="PPR83821.1"/>
    <property type="molecule type" value="Genomic_DNA"/>
</dbReference>
<gene>
    <name evidence="2" type="ORF">GOBAR_AA36892</name>
</gene>
<dbReference type="AlphaFoldDB" id="A0A2P5VY95"/>
<organism evidence="2 3">
    <name type="scientific">Gossypium barbadense</name>
    <name type="common">Sea Island cotton</name>
    <name type="synonym">Hibiscus barbadensis</name>
    <dbReference type="NCBI Taxonomy" id="3634"/>
    <lineage>
        <taxon>Eukaryota</taxon>
        <taxon>Viridiplantae</taxon>
        <taxon>Streptophyta</taxon>
        <taxon>Embryophyta</taxon>
        <taxon>Tracheophyta</taxon>
        <taxon>Spermatophyta</taxon>
        <taxon>Magnoliopsida</taxon>
        <taxon>eudicotyledons</taxon>
        <taxon>Gunneridae</taxon>
        <taxon>Pentapetalae</taxon>
        <taxon>rosids</taxon>
        <taxon>malvids</taxon>
        <taxon>Malvales</taxon>
        <taxon>Malvaceae</taxon>
        <taxon>Malvoideae</taxon>
        <taxon>Gossypium</taxon>
    </lineage>
</organism>
<name>A0A2P5VY95_GOSBA</name>
<feature type="compositionally biased region" description="Low complexity" evidence="1">
    <location>
        <begin position="12"/>
        <end position="22"/>
    </location>
</feature>
<feature type="region of interest" description="Disordered" evidence="1">
    <location>
        <begin position="87"/>
        <end position="110"/>
    </location>
</feature>